<feature type="domain" description="RRM" evidence="4">
    <location>
        <begin position="118"/>
        <end position="195"/>
    </location>
</feature>
<dbReference type="AlphaFoldDB" id="A0A6P7FPZ8"/>
<dbReference type="SUPFAM" id="SSF54928">
    <property type="entry name" value="RNA-binding domain, RBD"/>
    <property type="match status" value="1"/>
</dbReference>
<dbReference type="InterPro" id="IPR035979">
    <property type="entry name" value="RBD_domain_sf"/>
</dbReference>
<feature type="compositionally biased region" description="Low complexity" evidence="3">
    <location>
        <begin position="235"/>
        <end position="278"/>
    </location>
</feature>
<name>A0A6P7FPZ8_DIAVI</name>
<reference evidence="5" key="1">
    <citation type="submission" date="2025-08" db="UniProtKB">
        <authorList>
            <consortium name="RefSeq"/>
        </authorList>
    </citation>
    <scope>IDENTIFICATION</scope>
    <source>
        <tissue evidence="5">Whole insect</tissue>
    </source>
</reference>
<protein>
    <submittedName>
        <fullName evidence="5">Uncharacterized protein LOC114329942</fullName>
    </submittedName>
</protein>
<dbReference type="InParanoid" id="A0A6P7FPZ8"/>
<evidence type="ECO:0000259" key="4">
    <source>
        <dbReference type="PROSITE" id="PS50102"/>
    </source>
</evidence>
<evidence type="ECO:0000256" key="2">
    <source>
        <dbReference type="PROSITE-ProRule" id="PRU00176"/>
    </source>
</evidence>
<organism evidence="5">
    <name type="scientific">Diabrotica virgifera virgifera</name>
    <name type="common">western corn rootworm</name>
    <dbReference type="NCBI Taxonomy" id="50390"/>
    <lineage>
        <taxon>Eukaryota</taxon>
        <taxon>Metazoa</taxon>
        <taxon>Ecdysozoa</taxon>
        <taxon>Arthropoda</taxon>
        <taxon>Hexapoda</taxon>
        <taxon>Insecta</taxon>
        <taxon>Pterygota</taxon>
        <taxon>Neoptera</taxon>
        <taxon>Endopterygota</taxon>
        <taxon>Coleoptera</taxon>
        <taxon>Polyphaga</taxon>
        <taxon>Cucujiformia</taxon>
        <taxon>Chrysomeloidea</taxon>
        <taxon>Chrysomelidae</taxon>
        <taxon>Galerucinae</taxon>
        <taxon>Diabroticina</taxon>
        <taxon>Diabroticites</taxon>
        <taxon>Diabrotica</taxon>
    </lineage>
</organism>
<proteinExistence type="predicted"/>
<accession>A0A6P7FPZ8</accession>
<dbReference type="RefSeq" id="XP_028135030.1">
    <property type="nucleotide sequence ID" value="XM_028279229.1"/>
</dbReference>
<dbReference type="SMART" id="SM00360">
    <property type="entry name" value="RRM"/>
    <property type="match status" value="1"/>
</dbReference>
<sequence>MEVKQEVSDDNETCQAERYYNAVEEGPLDIYKIEIKEEPKRESILSDTFDCEAPKKIIIKTKTEQEEHKCTSVKGQTNLDKQAGGALDHCSRPIGDALLDLTDVLRSDCDQYGGEAVRILYVSNIPAETSSGNLKRVIISRIDALADHITRVFRKRRYAFVHFDDRFSAESALELLQESDITIKGQRITFEWARPQCYSKSNILNSTPTNFCTSVSIQRRKKVFAMKTEKKKFGSFSSGPTSSSSTPNSNTPNSSTPNSNTPNNSTPNSSEASSSPRSVYSNEENWY</sequence>
<dbReference type="PROSITE" id="PS50102">
    <property type="entry name" value="RRM"/>
    <property type="match status" value="1"/>
</dbReference>
<gene>
    <name evidence="5" type="primary">LOC114329942</name>
</gene>
<evidence type="ECO:0000256" key="3">
    <source>
        <dbReference type="SAM" id="MobiDB-lite"/>
    </source>
</evidence>
<dbReference type="GO" id="GO:0003723">
    <property type="term" value="F:RNA binding"/>
    <property type="evidence" value="ECO:0007669"/>
    <property type="project" value="UniProtKB-UniRule"/>
</dbReference>
<feature type="region of interest" description="Disordered" evidence="3">
    <location>
        <begin position="233"/>
        <end position="287"/>
    </location>
</feature>
<dbReference type="Gene3D" id="3.30.70.330">
    <property type="match status" value="1"/>
</dbReference>
<dbReference type="InterPro" id="IPR000504">
    <property type="entry name" value="RRM_dom"/>
</dbReference>
<evidence type="ECO:0000256" key="1">
    <source>
        <dbReference type="ARBA" id="ARBA00022884"/>
    </source>
</evidence>
<evidence type="ECO:0000313" key="5">
    <source>
        <dbReference type="RefSeq" id="XP_028135030.1"/>
    </source>
</evidence>
<keyword evidence="1 2" id="KW-0694">RNA-binding</keyword>
<dbReference type="InterPro" id="IPR012677">
    <property type="entry name" value="Nucleotide-bd_a/b_plait_sf"/>
</dbReference>